<gene>
    <name evidence="1" type="ORF">KYK27_12430</name>
</gene>
<accession>A0ABS6XD04</accession>
<comment type="caution">
    <text evidence="1">The sequence shown here is derived from an EMBL/GenBank/DDBJ whole genome shotgun (WGS) entry which is preliminary data.</text>
</comment>
<organism evidence="1 2">
    <name type="scientific">Pontibacter populi</name>
    <dbReference type="NCBI Taxonomy" id="890055"/>
    <lineage>
        <taxon>Bacteria</taxon>
        <taxon>Pseudomonadati</taxon>
        <taxon>Bacteroidota</taxon>
        <taxon>Cytophagia</taxon>
        <taxon>Cytophagales</taxon>
        <taxon>Hymenobacteraceae</taxon>
        <taxon>Pontibacter</taxon>
    </lineage>
</organism>
<keyword evidence="2" id="KW-1185">Reference proteome</keyword>
<dbReference type="EMBL" id="JAHWXQ010000003">
    <property type="protein sequence ID" value="MBW3365858.1"/>
    <property type="molecule type" value="Genomic_DNA"/>
</dbReference>
<proteinExistence type="predicted"/>
<evidence type="ECO:0000313" key="2">
    <source>
        <dbReference type="Proteomes" id="UP000774935"/>
    </source>
</evidence>
<dbReference type="RefSeq" id="WP_199110370.1">
    <property type="nucleotide sequence ID" value="NZ_JAHWXQ010000003.1"/>
</dbReference>
<sequence length="345" mass="40241">MFSTSNKYFLLNLHKELGKLSEHESILAFNEKFKNQAFERIHKSYSETKYTERTSFYEDVLEHVGKFVVEELLIDIYLEDECDHIIERISERLSILKNQISKNAFLLGLMDSSSCSNFLKDELAKCIGVTEVDWHNTNQNSHPTIKKFAAGINAALINQEGELKLRSNLVHFIKYWTSLKSRRENRNDKAILLIYLINTFVNSHQDSICLDLKKVVEELRISRFSKLDSVPLLNLDTGESEIFPVGYHKLKRKLLEKLEQISFLRLALTPTEVLGFIKEYVNKHDEINSSAHYEGVKAKIIGELHRVDKLYILNTIGLGVLCQMYQKDDFMNNIIRRRYIIEVFE</sequence>
<name>A0ABS6XD04_9BACT</name>
<protein>
    <submittedName>
        <fullName evidence="1">Uncharacterized protein</fullName>
    </submittedName>
</protein>
<evidence type="ECO:0000313" key="1">
    <source>
        <dbReference type="EMBL" id="MBW3365858.1"/>
    </source>
</evidence>
<reference evidence="1 2" key="1">
    <citation type="submission" date="2021-07" db="EMBL/GenBank/DDBJ databases">
        <authorList>
            <person name="Kim M.K."/>
        </authorList>
    </citation>
    <scope>NUCLEOTIDE SEQUENCE [LARGE SCALE GENOMIC DNA]</scope>
    <source>
        <strain evidence="1 2">HLY7-15</strain>
    </source>
</reference>
<dbReference type="Proteomes" id="UP000774935">
    <property type="component" value="Unassembled WGS sequence"/>
</dbReference>